<organism evidence="2 3">
    <name type="scientific">Solanum commersonii</name>
    <name type="common">Commerson's wild potato</name>
    <name type="synonym">Commerson's nightshade</name>
    <dbReference type="NCBI Taxonomy" id="4109"/>
    <lineage>
        <taxon>Eukaryota</taxon>
        <taxon>Viridiplantae</taxon>
        <taxon>Streptophyta</taxon>
        <taxon>Embryophyta</taxon>
        <taxon>Tracheophyta</taxon>
        <taxon>Spermatophyta</taxon>
        <taxon>Magnoliopsida</taxon>
        <taxon>eudicotyledons</taxon>
        <taxon>Gunneridae</taxon>
        <taxon>Pentapetalae</taxon>
        <taxon>asterids</taxon>
        <taxon>lamiids</taxon>
        <taxon>Solanales</taxon>
        <taxon>Solanaceae</taxon>
        <taxon>Solanoideae</taxon>
        <taxon>Solaneae</taxon>
        <taxon>Solanum</taxon>
    </lineage>
</organism>
<dbReference type="InterPro" id="IPR008972">
    <property type="entry name" value="Cupredoxin"/>
</dbReference>
<dbReference type="Proteomes" id="UP000824120">
    <property type="component" value="Chromosome 11"/>
</dbReference>
<dbReference type="OrthoDB" id="1916408at2759"/>
<gene>
    <name evidence="2" type="ORF">H5410_056696</name>
</gene>
<accession>A0A9J5WM24</accession>
<feature type="region of interest" description="Disordered" evidence="1">
    <location>
        <begin position="1"/>
        <end position="20"/>
    </location>
</feature>
<protein>
    <submittedName>
        <fullName evidence="2">Uncharacterized protein</fullName>
    </submittedName>
</protein>
<dbReference type="SUPFAM" id="SSF49503">
    <property type="entry name" value="Cupredoxins"/>
    <property type="match status" value="1"/>
</dbReference>
<sequence>MGDGLRSKMETVRKLKEEEEDNEFRLQKPEDLLEIGKYNYYACNYSTSSKQYKNSPAIAFMLVPGDYFFKSGNYGSCINAQKLYENVAAPIEDDTADKI</sequence>
<dbReference type="AlphaFoldDB" id="A0A9J5WM24"/>
<evidence type="ECO:0000256" key="1">
    <source>
        <dbReference type="SAM" id="MobiDB-lite"/>
    </source>
</evidence>
<evidence type="ECO:0000313" key="2">
    <source>
        <dbReference type="EMBL" id="KAG5576562.1"/>
    </source>
</evidence>
<dbReference type="EMBL" id="JACXVP010000011">
    <property type="protein sequence ID" value="KAG5576562.1"/>
    <property type="molecule type" value="Genomic_DNA"/>
</dbReference>
<dbReference type="Gene3D" id="2.60.40.420">
    <property type="entry name" value="Cupredoxins - blue copper proteins"/>
    <property type="match status" value="1"/>
</dbReference>
<reference evidence="2 3" key="1">
    <citation type="submission" date="2020-09" db="EMBL/GenBank/DDBJ databases">
        <title>De no assembly of potato wild relative species, Solanum commersonii.</title>
        <authorList>
            <person name="Cho K."/>
        </authorList>
    </citation>
    <scope>NUCLEOTIDE SEQUENCE [LARGE SCALE GENOMIC DNA]</scope>
    <source>
        <strain evidence="2">LZ3.2</strain>
        <tissue evidence="2">Leaf</tissue>
    </source>
</reference>
<name>A0A9J5WM24_SOLCO</name>
<comment type="caution">
    <text evidence="2">The sequence shown here is derived from an EMBL/GenBank/DDBJ whole genome shotgun (WGS) entry which is preliminary data.</text>
</comment>
<proteinExistence type="predicted"/>
<evidence type="ECO:0000313" key="3">
    <source>
        <dbReference type="Proteomes" id="UP000824120"/>
    </source>
</evidence>
<keyword evidence="3" id="KW-1185">Reference proteome</keyword>